<dbReference type="GO" id="GO:0006508">
    <property type="term" value="P:proteolysis"/>
    <property type="evidence" value="ECO:0007669"/>
    <property type="project" value="UniProtKB-KW"/>
</dbReference>
<dbReference type="PANTHER" id="PTHR24006">
    <property type="entry name" value="UBIQUITIN CARBOXYL-TERMINAL HYDROLASE"/>
    <property type="match status" value="1"/>
</dbReference>
<evidence type="ECO:0000256" key="6">
    <source>
        <dbReference type="ARBA" id="ARBA00022807"/>
    </source>
</evidence>
<reference evidence="9" key="2">
    <citation type="journal article" date="2020" name="Nat. Commun.">
        <title>Large-scale genome sequencing of mycorrhizal fungi provides insights into the early evolution of symbiotic traits.</title>
        <authorList>
            <person name="Miyauchi S."/>
            <person name="Kiss E."/>
            <person name="Kuo A."/>
            <person name="Drula E."/>
            <person name="Kohler A."/>
            <person name="Sanchez-Garcia M."/>
            <person name="Morin E."/>
            <person name="Andreopoulos B."/>
            <person name="Barry K.W."/>
            <person name="Bonito G."/>
            <person name="Buee M."/>
            <person name="Carver A."/>
            <person name="Chen C."/>
            <person name="Cichocki N."/>
            <person name="Clum A."/>
            <person name="Culley D."/>
            <person name="Crous P.W."/>
            <person name="Fauchery L."/>
            <person name="Girlanda M."/>
            <person name="Hayes R.D."/>
            <person name="Keri Z."/>
            <person name="LaButti K."/>
            <person name="Lipzen A."/>
            <person name="Lombard V."/>
            <person name="Magnuson J."/>
            <person name="Maillard F."/>
            <person name="Murat C."/>
            <person name="Nolan M."/>
            <person name="Ohm R.A."/>
            <person name="Pangilinan J."/>
            <person name="Pereira M.F."/>
            <person name="Perotto S."/>
            <person name="Peter M."/>
            <person name="Pfister S."/>
            <person name="Riley R."/>
            <person name="Sitrit Y."/>
            <person name="Stielow J.B."/>
            <person name="Szollosi G."/>
            <person name="Zifcakova L."/>
            <person name="Stursova M."/>
            <person name="Spatafora J.W."/>
            <person name="Tedersoo L."/>
            <person name="Vaario L.M."/>
            <person name="Yamada A."/>
            <person name="Yan M."/>
            <person name="Wang P."/>
            <person name="Xu J."/>
            <person name="Bruns T."/>
            <person name="Baldrian P."/>
            <person name="Vilgalys R."/>
            <person name="Dunand C."/>
            <person name="Henrissat B."/>
            <person name="Grigoriev I.V."/>
            <person name="Hibbett D."/>
            <person name="Nagy L.G."/>
            <person name="Martin F.M."/>
        </authorList>
    </citation>
    <scope>NUCLEOTIDE SEQUENCE</scope>
    <source>
        <strain evidence="9">Prilba</strain>
    </source>
</reference>
<dbReference type="SUPFAM" id="SSF54001">
    <property type="entry name" value="Cysteine proteinases"/>
    <property type="match status" value="1"/>
</dbReference>
<dbReference type="InterPro" id="IPR001394">
    <property type="entry name" value="Peptidase_C19_UCH"/>
</dbReference>
<evidence type="ECO:0000256" key="4">
    <source>
        <dbReference type="ARBA" id="ARBA00022786"/>
    </source>
</evidence>
<comment type="caution">
    <text evidence="9">The sequence shown here is derived from an EMBL/GenBank/DDBJ whole genome shotgun (WGS) entry which is preliminary data.</text>
</comment>
<comment type="catalytic activity">
    <reaction evidence="1">
        <text>Thiol-dependent hydrolysis of ester, thioester, amide, peptide and isopeptide bonds formed by the C-terminal Gly of ubiquitin (a 76-residue protein attached to proteins as an intracellular targeting signal).</text>
        <dbReference type="EC" id="3.4.19.12"/>
    </reaction>
</comment>
<dbReference type="InterPro" id="IPR038765">
    <property type="entry name" value="Papain-like_cys_pep_sf"/>
</dbReference>
<feature type="region of interest" description="Disordered" evidence="7">
    <location>
        <begin position="62"/>
        <end position="148"/>
    </location>
</feature>
<evidence type="ECO:0000256" key="7">
    <source>
        <dbReference type="SAM" id="MobiDB-lite"/>
    </source>
</evidence>
<keyword evidence="10" id="KW-1185">Reference proteome</keyword>
<dbReference type="EC" id="3.4.19.12" evidence="2"/>
<reference evidence="9" key="1">
    <citation type="submission" date="2019-10" db="EMBL/GenBank/DDBJ databases">
        <authorList>
            <consortium name="DOE Joint Genome Institute"/>
            <person name="Kuo A."/>
            <person name="Miyauchi S."/>
            <person name="Kiss E."/>
            <person name="Drula E."/>
            <person name="Kohler A."/>
            <person name="Sanchez-Garcia M."/>
            <person name="Andreopoulos B."/>
            <person name="Barry K.W."/>
            <person name="Bonito G."/>
            <person name="Buee M."/>
            <person name="Carver A."/>
            <person name="Chen C."/>
            <person name="Cichocki N."/>
            <person name="Clum A."/>
            <person name="Culley D."/>
            <person name="Crous P.W."/>
            <person name="Fauchery L."/>
            <person name="Girlanda M."/>
            <person name="Hayes R."/>
            <person name="Keri Z."/>
            <person name="LaButti K."/>
            <person name="Lipzen A."/>
            <person name="Lombard V."/>
            <person name="Magnuson J."/>
            <person name="Maillard F."/>
            <person name="Morin E."/>
            <person name="Murat C."/>
            <person name="Nolan M."/>
            <person name="Ohm R."/>
            <person name="Pangilinan J."/>
            <person name="Pereira M."/>
            <person name="Perotto S."/>
            <person name="Peter M."/>
            <person name="Riley R."/>
            <person name="Sitrit Y."/>
            <person name="Stielow B."/>
            <person name="Szollosi G."/>
            <person name="Zifcakova L."/>
            <person name="Stursova M."/>
            <person name="Spatafora J.W."/>
            <person name="Tedersoo L."/>
            <person name="Vaario L.-M."/>
            <person name="Yamada A."/>
            <person name="Yan M."/>
            <person name="Wang P."/>
            <person name="Xu J."/>
            <person name="Bruns T."/>
            <person name="Baldrian P."/>
            <person name="Vilgalys R."/>
            <person name="Henrissat B."/>
            <person name="Grigoriev I.V."/>
            <person name="Hibbett D."/>
            <person name="Nagy L.G."/>
            <person name="Martin F.M."/>
        </authorList>
    </citation>
    <scope>NUCLEOTIDE SEQUENCE</scope>
    <source>
        <strain evidence="9">Prilba</strain>
    </source>
</reference>
<evidence type="ECO:0000313" key="10">
    <source>
        <dbReference type="Proteomes" id="UP000759537"/>
    </source>
</evidence>
<keyword evidence="4" id="KW-0833">Ubl conjugation pathway</keyword>
<feature type="region of interest" description="Disordered" evidence="7">
    <location>
        <begin position="349"/>
        <end position="375"/>
    </location>
</feature>
<dbReference type="Proteomes" id="UP000759537">
    <property type="component" value="Unassembled WGS sequence"/>
</dbReference>
<accession>A0A9P5MRJ8</accession>
<keyword evidence="5" id="KW-0378">Hydrolase</keyword>
<feature type="domain" description="USP" evidence="8">
    <location>
        <begin position="283"/>
        <end position="635"/>
    </location>
</feature>
<feature type="compositionally biased region" description="Polar residues" evidence="7">
    <location>
        <begin position="115"/>
        <end position="130"/>
    </location>
</feature>
<protein>
    <recommendedName>
        <fullName evidence="2">ubiquitinyl hydrolase 1</fullName>
        <ecNumber evidence="2">3.4.19.12</ecNumber>
    </recommendedName>
</protein>
<keyword evidence="3" id="KW-0645">Protease</keyword>
<dbReference type="CDD" id="cd02257">
    <property type="entry name" value="Peptidase_C19"/>
    <property type="match status" value="1"/>
</dbReference>
<dbReference type="GO" id="GO:0005829">
    <property type="term" value="C:cytosol"/>
    <property type="evidence" value="ECO:0007669"/>
    <property type="project" value="TreeGrafter"/>
</dbReference>
<dbReference type="PROSITE" id="PS00972">
    <property type="entry name" value="USP_1"/>
    <property type="match status" value="1"/>
</dbReference>
<proteinExistence type="predicted"/>
<evidence type="ECO:0000256" key="3">
    <source>
        <dbReference type="ARBA" id="ARBA00022670"/>
    </source>
</evidence>
<keyword evidence="6" id="KW-0788">Thiol protease</keyword>
<name>A0A9P5MRJ8_9AGAM</name>
<dbReference type="InterPro" id="IPR050164">
    <property type="entry name" value="Peptidase_C19"/>
</dbReference>
<evidence type="ECO:0000256" key="1">
    <source>
        <dbReference type="ARBA" id="ARBA00000707"/>
    </source>
</evidence>
<dbReference type="GO" id="GO:0004843">
    <property type="term" value="F:cysteine-type deubiquitinase activity"/>
    <property type="evidence" value="ECO:0007669"/>
    <property type="project" value="UniProtKB-EC"/>
</dbReference>
<dbReference type="EMBL" id="WHVB01000016">
    <property type="protein sequence ID" value="KAF8475349.1"/>
    <property type="molecule type" value="Genomic_DNA"/>
</dbReference>
<feature type="compositionally biased region" description="Basic and acidic residues" evidence="7">
    <location>
        <begin position="366"/>
        <end position="375"/>
    </location>
</feature>
<feature type="compositionally biased region" description="Low complexity" evidence="7">
    <location>
        <begin position="81"/>
        <end position="99"/>
    </location>
</feature>
<dbReference type="PROSITE" id="PS50235">
    <property type="entry name" value="USP_3"/>
    <property type="match status" value="1"/>
</dbReference>
<dbReference type="InterPro" id="IPR028889">
    <property type="entry name" value="USP"/>
</dbReference>
<dbReference type="Pfam" id="PF00443">
    <property type="entry name" value="UCH"/>
    <property type="match status" value="1"/>
</dbReference>
<sequence length="641" mass="69018">MVQEAKNQGPHTTPVLILREIRHLYIALHQGTDAAPTAFSPSTDLLDSILFEPSSYPLCDIGGHRPDSTAPLPVPLLTQPAHSSDASTHHSSSGGSTLSRQVKELNAFVGPPSPSHLTKSSKVGDSSQAPAATPPALPVHTSPHPTDASLTSAVACALQDIPPVASLPHPLEEATQRDIVAPYVEPDISKILSTAPMPVPTPGTLAPAPASAPPALNKTLQSCDAGAATTSKPLLPASSVAIPASCPPSADPSLPNTEFLSLFSSTTTSHPTSNVTLPRLRARGLVNSGSICFANAVLQLLVHSPPFRNLFWELGGLLGQRGAGGPETGGGATPLVDATVRFFKEFVFKEEPPPTQQPPQQAAGRKPRESKEEKFKNKVVDSFEPTYMYDAMKEKAQLKTFLDGQQQDAKEFFHLYLDALDEELLALQQAESVESPLMRIFGGKFRSTVRAPNQPDTVTTEDWRSLQIDIQHDSVHTIEDALARISHLQPVQLGPSGFGEANRQTLIEVLPSVLVLHIKRFLYDVTADGIVKTRKPVLFTPELEIPLEIMAPVTGKSAEPVHYKLYGVLYHSESAGSGHYTVDVLHLNEDSGSGEAWLHIDDEAVSVVRHKDVFGGGDNERLDGRCVYVLLYCRTVPSQTW</sequence>
<dbReference type="Gene3D" id="3.90.70.10">
    <property type="entry name" value="Cysteine proteinases"/>
    <property type="match status" value="1"/>
</dbReference>
<evidence type="ECO:0000256" key="5">
    <source>
        <dbReference type="ARBA" id="ARBA00022801"/>
    </source>
</evidence>
<organism evidence="9 10">
    <name type="scientific">Russula ochroleuca</name>
    <dbReference type="NCBI Taxonomy" id="152965"/>
    <lineage>
        <taxon>Eukaryota</taxon>
        <taxon>Fungi</taxon>
        <taxon>Dikarya</taxon>
        <taxon>Basidiomycota</taxon>
        <taxon>Agaricomycotina</taxon>
        <taxon>Agaricomycetes</taxon>
        <taxon>Russulales</taxon>
        <taxon>Russulaceae</taxon>
        <taxon>Russula</taxon>
    </lineage>
</organism>
<evidence type="ECO:0000313" key="9">
    <source>
        <dbReference type="EMBL" id="KAF8475349.1"/>
    </source>
</evidence>
<dbReference type="InterPro" id="IPR018200">
    <property type="entry name" value="USP_CS"/>
</dbReference>
<dbReference type="AlphaFoldDB" id="A0A9P5MRJ8"/>
<evidence type="ECO:0000259" key="8">
    <source>
        <dbReference type="PROSITE" id="PS50235"/>
    </source>
</evidence>
<dbReference type="GO" id="GO:0016579">
    <property type="term" value="P:protein deubiquitination"/>
    <property type="evidence" value="ECO:0007669"/>
    <property type="project" value="InterPro"/>
</dbReference>
<gene>
    <name evidence="9" type="ORF">DFH94DRAFT_672962</name>
</gene>
<dbReference type="OrthoDB" id="429671at2759"/>
<dbReference type="GO" id="GO:0005634">
    <property type="term" value="C:nucleus"/>
    <property type="evidence" value="ECO:0007669"/>
    <property type="project" value="TreeGrafter"/>
</dbReference>
<evidence type="ECO:0000256" key="2">
    <source>
        <dbReference type="ARBA" id="ARBA00012759"/>
    </source>
</evidence>
<dbReference type="PANTHER" id="PTHR24006:SF687">
    <property type="entry name" value="UBIQUITIN CARBOXYL-TERMINAL HYDROLASE 10"/>
    <property type="match status" value="1"/>
</dbReference>